<name>A0AAV2MZZ5_9HYME</name>
<reference evidence="2" key="1">
    <citation type="submission" date="2024-04" db="EMBL/GenBank/DDBJ databases">
        <authorList>
            <consortium name="Molecular Ecology Group"/>
        </authorList>
    </citation>
    <scope>NUCLEOTIDE SEQUENCE</scope>
</reference>
<dbReference type="EMBL" id="CAXIPU020000710">
    <property type="protein sequence ID" value="CAL1672591.1"/>
    <property type="molecule type" value="Genomic_DNA"/>
</dbReference>
<feature type="compositionally biased region" description="Polar residues" evidence="1">
    <location>
        <begin position="1"/>
        <end position="11"/>
    </location>
</feature>
<proteinExistence type="predicted"/>
<accession>A0AAV2MZZ5</accession>
<evidence type="ECO:0000313" key="3">
    <source>
        <dbReference type="Proteomes" id="UP001497644"/>
    </source>
</evidence>
<gene>
    <name evidence="2" type="ORF">LPLAT_LOCUS9497</name>
</gene>
<comment type="caution">
    <text evidence="2">The sequence shown here is derived from an EMBL/GenBank/DDBJ whole genome shotgun (WGS) entry which is preliminary data.</text>
</comment>
<sequence length="88" mass="8854">MGAPYSGTSISRGPPLPITPTEGIHPPALKCARLTFQGPRTADTLAEPSIVLHGGQECRSGSSGHSCLPTRCTAAKCAQGTGSGSIPP</sequence>
<protein>
    <submittedName>
        <fullName evidence="2">Uncharacterized protein</fullName>
    </submittedName>
</protein>
<dbReference type="Proteomes" id="UP001497644">
    <property type="component" value="Unassembled WGS sequence"/>
</dbReference>
<organism evidence="2 3">
    <name type="scientific">Lasius platythorax</name>
    <dbReference type="NCBI Taxonomy" id="488582"/>
    <lineage>
        <taxon>Eukaryota</taxon>
        <taxon>Metazoa</taxon>
        <taxon>Ecdysozoa</taxon>
        <taxon>Arthropoda</taxon>
        <taxon>Hexapoda</taxon>
        <taxon>Insecta</taxon>
        <taxon>Pterygota</taxon>
        <taxon>Neoptera</taxon>
        <taxon>Endopterygota</taxon>
        <taxon>Hymenoptera</taxon>
        <taxon>Apocrita</taxon>
        <taxon>Aculeata</taxon>
        <taxon>Formicoidea</taxon>
        <taxon>Formicidae</taxon>
        <taxon>Formicinae</taxon>
        <taxon>Lasius</taxon>
        <taxon>Lasius</taxon>
    </lineage>
</organism>
<feature type="region of interest" description="Disordered" evidence="1">
    <location>
        <begin position="1"/>
        <end position="24"/>
    </location>
</feature>
<evidence type="ECO:0000313" key="2">
    <source>
        <dbReference type="EMBL" id="CAL1672591.1"/>
    </source>
</evidence>
<evidence type="ECO:0000256" key="1">
    <source>
        <dbReference type="SAM" id="MobiDB-lite"/>
    </source>
</evidence>
<keyword evidence="3" id="KW-1185">Reference proteome</keyword>
<dbReference type="AlphaFoldDB" id="A0AAV2MZZ5"/>